<evidence type="ECO:0000259" key="1">
    <source>
        <dbReference type="Pfam" id="PF12697"/>
    </source>
</evidence>
<accession>A0ABR8UT45</accession>
<dbReference type="EMBL" id="JACSQD010000004">
    <property type="protein sequence ID" value="MBD7995550.1"/>
    <property type="molecule type" value="Genomic_DNA"/>
</dbReference>
<dbReference type="Pfam" id="PF12697">
    <property type="entry name" value="Abhydrolase_6"/>
    <property type="match status" value="1"/>
</dbReference>
<proteinExistence type="predicted"/>
<dbReference type="GO" id="GO:0016787">
    <property type="term" value="F:hydrolase activity"/>
    <property type="evidence" value="ECO:0007669"/>
    <property type="project" value="UniProtKB-KW"/>
</dbReference>
<sequence>MPGTGSDTRGQTRVQHLRVVEYGVGLRTSGASGPDIVLIHGIGASARYFERLAHTLSTDHRVHCVELPGHGGLPRPPEALTMAGYADVVIQALRRAGIARAQLVGHSMGCQVTVEAALLAPDLVSSVLLLAPTVNRAQRNAALQALRLAQDTLHETLDVNRIVFTDYLRAGPRWYLATLRRMMEHRLEERLAMVQAPVGVVRGAKDPIVPPSWLARLEKARPGTLLGEIPDSPHVLMWNRPADAAAWVRRMGEAED</sequence>
<gene>
    <name evidence="2" type="ORF">H9639_09605</name>
</gene>
<reference evidence="2 3" key="1">
    <citation type="submission" date="2020-08" db="EMBL/GenBank/DDBJ databases">
        <title>A Genomic Blueprint of the Chicken Gut Microbiome.</title>
        <authorList>
            <person name="Gilroy R."/>
            <person name="Ravi A."/>
            <person name="Getino M."/>
            <person name="Pursley I."/>
            <person name="Horton D.L."/>
            <person name="Alikhan N.-F."/>
            <person name="Baker D."/>
            <person name="Gharbi K."/>
            <person name="Hall N."/>
            <person name="Watson M."/>
            <person name="Adriaenssens E.M."/>
            <person name="Foster-Nyarko E."/>
            <person name="Jarju S."/>
            <person name="Secka A."/>
            <person name="Antonio M."/>
            <person name="Oren A."/>
            <person name="Chaudhuri R."/>
            <person name="La Ragione R.M."/>
            <person name="Hildebrand F."/>
            <person name="Pallen M.J."/>
        </authorList>
    </citation>
    <scope>NUCLEOTIDE SEQUENCE [LARGE SCALE GENOMIC DNA]</scope>
    <source>
        <strain evidence="2 3">Sa2CUA1</strain>
    </source>
</reference>
<protein>
    <submittedName>
        <fullName evidence="2">Alpha/beta hydrolase</fullName>
    </submittedName>
</protein>
<name>A0ABR8UT45_9MICC</name>
<dbReference type="Proteomes" id="UP000609874">
    <property type="component" value="Unassembled WGS sequence"/>
</dbReference>
<evidence type="ECO:0000313" key="2">
    <source>
        <dbReference type="EMBL" id="MBD7995550.1"/>
    </source>
</evidence>
<dbReference type="RefSeq" id="WP_191807878.1">
    <property type="nucleotide sequence ID" value="NZ_JACSQD010000004.1"/>
</dbReference>
<dbReference type="PANTHER" id="PTHR43798:SF5">
    <property type="entry name" value="MONOACYLGLYCEROL LIPASE ABHD6"/>
    <property type="match status" value="1"/>
</dbReference>
<dbReference type="SUPFAM" id="SSF53474">
    <property type="entry name" value="alpha/beta-Hydrolases"/>
    <property type="match status" value="1"/>
</dbReference>
<dbReference type="PANTHER" id="PTHR43798">
    <property type="entry name" value="MONOACYLGLYCEROL LIPASE"/>
    <property type="match status" value="1"/>
</dbReference>
<dbReference type="InterPro" id="IPR050266">
    <property type="entry name" value="AB_hydrolase_sf"/>
</dbReference>
<evidence type="ECO:0000313" key="3">
    <source>
        <dbReference type="Proteomes" id="UP000609874"/>
    </source>
</evidence>
<dbReference type="Gene3D" id="3.40.50.1820">
    <property type="entry name" value="alpha/beta hydrolase"/>
    <property type="match status" value="1"/>
</dbReference>
<keyword evidence="3" id="KW-1185">Reference proteome</keyword>
<keyword evidence="2" id="KW-0378">Hydrolase</keyword>
<dbReference type="InterPro" id="IPR029058">
    <property type="entry name" value="AB_hydrolase_fold"/>
</dbReference>
<organism evidence="2 3">
    <name type="scientific">Arthrobacter gallicola</name>
    <dbReference type="NCBI Taxonomy" id="2762225"/>
    <lineage>
        <taxon>Bacteria</taxon>
        <taxon>Bacillati</taxon>
        <taxon>Actinomycetota</taxon>
        <taxon>Actinomycetes</taxon>
        <taxon>Micrococcales</taxon>
        <taxon>Micrococcaceae</taxon>
        <taxon>Arthrobacter</taxon>
    </lineage>
</organism>
<comment type="caution">
    <text evidence="2">The sequence shown here is derived from an EMBL/GenBank/DDBJ whole genome shotgun (WGS) entry which is preliminary data.</text>
</comment>
<feature type="domain" description="AB hydrolase-1" evidence="1">
    <location>
        <begin position="36"/>
        <end position="245"/>
    </location>
</feature>
<dbReference type="InterPro" id="IPR000073">
    <property type="entry name" value="AB_hydrolase_1"/>
</dbReference>